<evidence type="ECO:0000313" key="1">
    <source>
        <dbReference type="EMBL" id="PIC22336.1"/>
    </source>
</evidence>
<proteinExistence type="predicted"/>
<evidence type="ECO:0000313" key="2">
    <source>
        <dbReference type="Proteomes" id="UP000230233"/>
    </source>
</evidence>
<dbReference type="EMBL" id="PDUG01000005">
    <property type="protein sequence ID" value="PIC22336.1"/>
    <property type="molecule type" value="Genomic_DNA"/>
</dbReference>
<accession>A0A2G5T5H3</accession>
<organism evidence="1 2">
    <name type="scientific">Caenorhabditis nigoni</name>
    <dbReference type="NCBI Taxonomy" id="1611254"/>
    <lineage>
        <taxon>Eukaryota</taxon>
        <taxon>Metazoa</taxon>
        <taxon>Ecdysozoa</taxon>
        <taxon>Nematoda</taxon>
        <taxon>Chromadorea</taxon>
        <taxon>Rhabditida</taxon>
        <taxon>Rhabditina</taxon>
        <taxon>Rhabditomorpha</taxon>
        <taxon>Rhabditoidea</taxon>
        <taxon>Rhabditidae</taxon>
        <taxon>Peloderinae</taxon>
        <taxon>Caenorhabditis</taxon>
    </lineage>
</organism>
<protein>
    <submittedName>
        <fullName evidence="1">Uncharacterized protein</fullName>
    </submittedName>
</protein>
<reference evidence="2" key="1">
    <citation type="submission" date="2017-10" db="EMBL/GenBank/DDBJ databases">
        <title>Rapid genome shrinkage in a self-fertile nematode reveals novel sperm competition proteins.</title>
        <authorList>
            <person name="Yin D."/>
            <person name="Schwarz E.M."/>
            <person name="Thomas C.G."/>
            <person name="Felde R.L."/>
            <person name="Korf I.F."/>
            <person name="Cutter A.D."/>
            <person name="Schartner C.M."/>
            <person name="Ralston E.J."/>
            <person name="Meyer B.J."/>
            <person name="Haag E.S."/>
        </authorList>
    </citation>
    <scope>NUCLEOTIDE SEQUENCE [LARGE SCALE GENOMIC DNA]</scope>
    <source>
        <strain evidence="2">JU1422</strain>
    </source>
</reference>
<comment type="caution">
    <text evidence="1">The sequence shown here is derived from an EMBL/GenBank/DDBJ whole genome shotgun (WGS) entry which is preliminary data.</text>
</comment>
<dbReference type="STRING" id="1611254.A0A2G5T5H3"/>
<sequence length="75" mass="9117">MDKIFVDDIPYIEGVQWNRETCFERLFEILEEIKTRLQNDDEAIIIRNDGKNIHYESEDASKCDFVDPEFLRYFH</sequence>
<gene>
    <name evidence="1" type="primary">Cnig_chr_V.g16431</name>
    <name evidence="1" type="ORF">B9Z55_016431</name>
</gene>
<dbReference type="AlphaFoldDB" id="A0A2G5T5H3"/>
<keyword evidence="2" id="KW-1185">Reference proteome</keyword>
<name>A0A2G5T5H3_9PELO</name>
<dbReference type="Proteomes" id="UP000230233">
    <property type="component" value="Chromosome V"/>
</dbReference>